<dbReference type="OrthoDB" id="9803810at2"/>
<sequence length="78" mass="8358">MSTDLKLARLPERTPVKIIISVSPDLAAALGDYAVIYEKTYGHSEPVAELVPAMLATFLDGDRAFAKARKGLDPDKAG</sequence>
<name>A0A518RD03_9SPHN</name>
<gene>
    <name evidence="1" type="ORF">FPZ54_03935</name>
</gene>
<dbReference type="Proteomes" id="UP000318055">
    <property type="component" value="Chromosome"/>
</dbReference>
<evidence type="ECO:0000313" key="2">
    <source>
        <dbReference type="Proteomes" id="UP000318055"/>
    </source>
</evidence>
<dbReference type="InterPro" id="IPR018733">
    <property type="entry name" value="DUF2274"/>
</dbReference>
<dbReference type="Pfam" id="PF10038">
    <property type="entry name" value="DUF2274"/>
    <property type="match status" value="1"/>
</dbReference>
<dbReference type="EMBL" id="CP042239">
    <property type="protein sequence ID" value="QDX25261.1"/>
    <property type="molecule type" value="Genomic_DNA"/>
</dbReference>
<protein>
    <submittedName>
        <fullName evidence="1">DUF2274 domain-containing protein</fullName>
    </submittedName>
</protein>
<reference evidence="1 2" key="1">
    <citation type="submission" date="2019-07" db="EMBL/GenBank/DDBJ databases">
        <title>Sphingomonas alkalisoli sp. nov., isolated from rhizosphere soil of Suaedae salsa.</title>
        <authorList>
            <person name="Zhang H."/>
            <person name="Xu L."/>
            <person name="Zhang J.-X."/>
            <person name="Sun J.-Q."/>
        </authorList>
    </citation>
    <scope>NUCLEOTIDE SEQUENCE [LARGE SCALE GENOMIC DNA]</scope>
    <source>
        <strain evidence="1 2">XS-10</strain>
    </source>
</reference>
<evidence type="ECO:0000313" key="1">
    <source>
        <dbReference type="EMBL" id="QDX25261.1"/>
    </source>
</evidence>
<dbReference type="RefSeq" id="WP_145845170.1">
    <property type="nucleotide sequence ID" value="NZ_CP042239.1"/>
</dbReference>
<dbReference type="KEGG" id="ssua:FPZ54_03935"/>
<keyword evidence="2" id="KW-1185">Reference proteome</keyword>
<proteinExistence type="predicted"/>
<organism evidence="1 2">
    <name type="scientific">Sphingomonas suaedae</name>
    <dbReference type="NCBI Taxonomy" id="2599297"/>
    <lineage>
        <taxon>Bacteria</taxon>
        <taxon>Pseudomonadati</taxon>
        <taxon>Pseudomonadota</taxon>
        <taxon>Alphaproteobacteria</taxon>
        <taxon>Sphingomonadales</taxon>
        <taxon>Sphingomonadaceae</taxon>
        <taxon>Sphingomonas</taxon>
    </lineage>
</organism>
<accession>A0A518RD03</accession>
<dbReference type="AlphaFoldDB" id="A0A518RD03"/>